<dbReference type="EMBL" id="AOFD01000015">
    <property type="protein sequence ID" value="ELT44912.1"/>
    <property type="molecule type" value="Genomic_DNA"/>
</dbReference>
<accession>L8TQB3</accession>
<comment type="caution">
    <text evidence="2">The sequence shown here is derived from an EMBL/GenBank/DDBJ whole genome shotgun (WGS) entry which is preliminary data.</text>
</comment>
<evidence type="ECO:0000313" key="2">
    <source>
        <dbReference type="EMBL" id="ELT44912.1"/>
    </source>
</evidence>
<evidence type="ECO:0000256" key="1">
    <source>
        <dbReference type="SAM" id="MobiDB-lite"/>
    </source>
</evidence>
<sequence>MVEPGEQAVRGEGLQFRTGEGHPRRIQFGEAGRLAPRWVVKAWGSRGSR</sequence>
<organism evidence="2 3">
    <name type="scientific">Arthrobacter nitrophenolicus</name>
    <dbReference type="NCBI Taxonomy" id="683150"/>
    <lineage>
        <taxon>Bacteria</taxon>
        <taxon>Bacillati</taxon>
        <taxon>Actinomycetota</taxon>
        <taxon>Actinomycetes</taxon>
        <taxon>Micrococcales</taxon>
        <taxon>Micrococcaceae</taxon>
        <taxon>Arthrobacter</taxon>
    </lineage>
</organism>
<name>L8TQB3_9MICC</name>
<gene>
    <name evidence="2" type="ORF">G205_08708</name>
</gene>
<dbReference type="PATRIC" id="fig|683150.5.peg.1740"/>
<evidence type="ECO:0000313" key="3">
    <source>
        <dbReference type="Proteomes" id="UP000011189"/>
    </source>
</evidence>
<proteinExistence type="predicted"/>
<reference evidence="3" key="1">
    <citation type="journal article" date="2013" name="Genome Announc.">
        <title>Draft Genome Sequence of the 2-Chloro-4-Nitrophenol-Degrading Bacterium Arthrobacter sp. Strain SJCon.</title>
        <authorList>
            <person name="Vikram S."/>
            <person name="Kumar S."/>
            <person name="Vaidya B."/>
            <person name="Pinnaka A.K."/>
            <person name="Raghava G.P."/>
        </authorList>
    </citation>
    <scope>NUCLEOTIDE SEQUENCE [LARGE SCALE GENOMIC DNA]</scope>
    <source>
        <strain evidence="3">SJCon</strain>
    </source>
</reference>
<dbReference type="Proteomes" id="UP000011189">
    <property type="component" value="Unassembled WGS sequence"/>
</dbReference>
<keyword evidence="3" id="KW-1185">Reference proteome</keyword>
<feature type="region of interest" description="Disordered" evidence="1">
    <location>
        <begin position="1"/>
        <end position="22"/>
    </location>
</feature>
<dbReference type="AlphaFoldDB" id="L8TQB3"/>
<protein>
    <submittedName>
        <fullName evidence="2">Uncharacterized protein</fullName>
    </submittedName>
</protein>